<protein>
    <recommendedName>
        <fullName evidence="3">BPL/LPL catalytic domain-containing protein</fullName>
    </recommendedName>
</protein>
<evidence type="ECO:0000256" key="2">
    <source>
        <dbReference type="ARBA" id="ARBA00022598"/>
    </source>
</evidence>
<dbReference type="InterPro" id="IPR004408">
    <property type="entry name" value="Biotin_CoA_COase_ligase"/>
</dbReference>
<dbReference type="SUPFAM" id="SSF55681">
    <property type="entry name" value="Class II aaRS and biotin synthetases"/>
    <property type="match status" value="1"/>
</dbReference>
<evidence type="ECO:0000313" key="5">
    <source>
        <dbReference type="Proteomes" id="UP000069940"/>
    </source>
</evidence>
<dbReference type="Proteomes" id="UP000069940">
    <property type="component" value="Unassembled WGS sequence"/>
</dbReference>
<dbReference type="InterPro" id="IPR004143">
    <property type="entry name" value="BPL_LPL_catalytic"/>
</dbReference>
<dbReference type="Pfam" id="PF03099">
    <property type="entry name" value="BPL_LplA_LipB"/>
    <property type="match status" value="1"/>
</dbReference>
<organism evidence="4 5">
    <name type="scientific">Aedes albopictus</name>
    <name type="common">Asian tiger mosquito</name>
    <name type="synonym">Stegomyia albopicta</name>
    <dbReference type="NCBI Taxonomy" id="7160"/>
    <lineage>
        <taxon>Eukaryota</taxon>
        <taxon>Metazoa</taxon>
        <taxon>Ecdysozoa</taxon>
        <taxon>Arthropoda</taxon>
        <taxon>Hexapoda</taxon>
        <taxon>Insecta</taxon>
        <taxon>Pterygota</taxon>
        <taxon>Neoptera</taxon>
        <taxon>Endopterygota</taxon>
        <taxon>Diptera</taxon>
        <taxon>Nematocera</taxon>
        <taxon>Culicoidea</taxon>
        <taxon>Culicidae</taxon>
        <taxon>Culicinae</taxon>
        <taxon>Aedini</taxon>
        <taxon>Aedes</taxon>
        <taxon>Stegomyia</taxon>
    </lineage>
</organism>
<name>A0ABM1XM80_AEDAL</name>
<dbReference type="Pfam" id="PF02237">
    <property type="entry name" value="BPL_C"/>
    <property type="match status" value="1"/>
</dbReference>
<keyword evidence="2" id="KW-0436">Ligase</keyword>
<evidence type="ECO:0000259" key="3">
    <source>
        <dbReference type="PROSITE" id="PS51733"/>
    </source>
</evidence>
<dbReference type="NCBIfam" id="TIGR00121">
    <property type="entry name" value="birA_ligase"/>
    <property type="match status" value="1"/>
</dbReference>
<dbReference type="PROSITE" id="PS51733">
    <property type="entry name" value="BPL_LPL_CATALYTIC"/>
    <property type="match status" value="1"/>
</dbReference>
<dbReference type="PANTHER" id="PTHR12835">
    <property type="entry name" value="BIOTIN PROTEIN LIGASE"/>
    <property type="match status" value="1"/>
</dbReference>
<sequence>MIRSLVKGAKSLVATSNLRNELLRIQGGCRIGFGTMTNQRTKPPNIVVYAREDCARAGMVETLRGLVQADSYTVYAVTERQIEARAWIESTALVMVHGEVDGIVANAVLDYFLGGGKVLAVCSDLLRRFLPNRVKYGEKKKEGVSLSYDRWQNVRMDQDILDWVGAEDEFTEVAKSSTGVEQELRIKILVRENMFKSPSILNVRGWEARGNSIFTQMYLNKDKEPERDILKHLLDKNLDISIRQTTHLEQNHYKNAFLVGTTPCKNNYLKDAEKILKLKNLELQFCTNSDNLPTSSETNLTVLVDRNPEDFSVEEYFTNLRTSSIGRLAIYCPLVTSSMDIVSNATFQHGFVVISRCQSRGSGRNNNQWLSPEGCAMFSLQLHVPLASALGQRLPVIQHLVAVAVVKAVRSIPGYENLNIGVKWPNDIYANGCTKIGGLIINSQLCGAEAIVNVGCGVNLSNSKPTMCINDLIEEYNKLEHTNLPPLGYEETLARIFNEIENLFLTVQEKDDLQDLYNLYYKYWLHGDKPVIVKDEDGAEMAGTISGIDEYGYLLVQKLNEARSICVHPDGNSFDMMKGLIIPKYF</sequence>
<reference evidence="5" key="1">
    <citation type="journal article" date="2015" name="Proc. Natl. Acad. Sci. U.S.A.">
        <title>Genome sequence of the Asian Tiger mosquito, Aedes albopictus, reveals insights into its biology, genetics, and evolution.</title>
        <authorList>
            <person name="Chen X.G."/>
            <person name="Jiang X."/>
            <person name="Gu J."/>
            <person name="Xu M."/>
            <person name="Wu Y."/>
            <person name="Deng Y."/>
            <person name="Zhang C."/>
            <person name="Bonizzoni M."/>
            <person name="Dermauw W."/>
            <person name="Vontas J."/>
            <person name="Armbruster P."/>
            <person name="Huang X."/>
            <person name="Yang Y."/>
            <person name="Zhang H."/>
            <person name="He W."/>
            <person name="Peng H."/>
            <person name="Liu Y."/>
            <person name="Wu K."/>
            <person name="Chen J."/>
            <person name="Lirakis M."/>
            <person name="Topalis P."/>
            <person name="Van Leeuwen T."/>
            <person name="Hall A.B."/>
            <person name="Jiang X."/>
            <person name="Thorpe C."/>
            <person name="Mueller R.L."/>
            <person name="Sun C."/>
            <person name="Waterhouse R.M."/>
            <person name="Yan G."/>
            <person name="Tu Z.J."/>
            <person name="Fang X."/>
            <person name="James A.A."/>
        </authorList>
    </citation>
    <scope>NUCLEOTIDE SEQUENCE [LARGE SCALE GENOMIC DNA]</scope>
    <source>
        <strain evidence="5">Foshan</strain>
    </source>
</reference>
<dbReference type="InterPro" id="IPR045864">
    <property type="entry name" value="aa-tRNA-synth_II/BPL/LPL"/>
</dbReference>
<evidence type="ECO:0000313" key="4">
    <source>
        <dbReference type="EnsemblMetazoa" id="AALFPA23_000940.P38309"/>
    </source>
</evidence>
<dbReference type="EnsemblMetazoa" id="AALFPA23_000940.R38309">
    <property type="protein sequence ID" value="AALFPA23_000940.P38309"/>
    <property type="gene ID" value="AALFPA23_000940"/>
</dbReference>
<keyword evidence="5" id="KW-1185">Reference proteome</keyword>
<dbReference type="PANTHER" id="PTHR12835:SF5">
    <property type="entry name" value="BIOTIN--PROTEIN LIGASE"/>
    <property type="match status" value="1"/>
</dbReference>
<evidence type="ECO:0000256" key="1">
    <source>
        <dbReference type="ARBA" id="ARBA00009934"/>
    </source>
</evidence>
<feature type="domain" description="BPL/LPL catalytic" evidence="3">
    <location>
        <begin position="314"/>
        <end position="508"/>
    </location>
</feature>
<dbReference type="RefSeq" id="XP_062705805.1">
    <property type="nucleotide sequence ID" value="XM_062849821.1"/>
</dbReference>
<reference evidence="4" key="2">
    <citation type="submission" date="2025-05" db="UniProtKB">
        <authorList>
            <consortium name="EnsemblMetazoa"/>
        </authorList>
    </citation>
    <scope>IDENTIFICATION</scope>
    <source>
        <strain evidence="4">Foshan</strain>
    </source>
</reference>
<comment type="similarity">
    <text evidence="1">Belongs to the biotin--protein ligase family.</text>
</comment>
<accession>A0ABM1XM80</accession>
<dbReference type="InterPro" id="IPR003142">
    <property type="entry name" value="BPL_C"/>
</dbReference>
<dbReference type="Gene3D" id="3.30.930.10">
    <property type="entry name" value="Bira Bifunctional Protein, Domain 2"/>
    <property type="match status" value="1"/>
</dbReference>
<dbReference type="GeneID" id="109404810"/>
<proteinExistence type="inferred from homology"/>